<reference evidence="1" key="1">
    <citation type="journal article" date="2020" name="mSystems">
        <title>Genome- and Community-Level Interaction Insights into Carbon Utilization and Element Cycling Functions of Hydrothermarchaeota in Hydrothermal Sediment.</title>
        <authorList>
            <person name="Zhou Z."/>
            <person name="Liu Y."/>
            <person name="Xu W."/>
            <person name="Pan J."/>
            <person name="Luo Z.H."/>
            <person name="Li M."/>
        </authorList>
    </citation>
    <scope>NUCLEOTIDE SEQUENCE [LARGE SCALE GENOMIC DNA]</scope>
    <source>
        <strain evidence="1">HyVt-485</strain>
    </source>
</reference>
<proteinExistence type="predicted"/>
<dbReference type="Proteomes" id="UP000885830">
    <property type="component" value="Unassembled WGS sequence"/>
</dbReference>
<organism evidence="1">
    <name type="scientific">Hellea balneolensis</name>
    <dbReference type="NCBI Taxonomy" id="287478"/>
    <lineage>
        <taxon>Bacteria</taxon>
        <taxon>Pseudomonadati</taxon>
        <taxon>Pseudomonadota</taxon>
        <taxon>Alphaproteobacteria</taxon>
        <taxon>Maricaulales</taxon>
        <taxon>Robiginitomaculaceae</taxon>
        <taxon>Hellea</taxon>
    </lineage>
</organism>
<gene>
    <name evidence="1" type="ORF">ENJ42_04380</name>
</gene>
<accession>A0A7C5LZ86</accession>
<dbReference type="EMBL" id="DRMJ01000216">
    <property type="protein sequence ID" value="HHL42833.1"/>
    <property type="molecule type" value="Genomic_DNA"/>
</dbReference>
<evidence type="ECO:0008006" key="2">
    <source>
        <dbReference type="Google" id="ProtNLM"/>
    </source>
</evidence>
<dbReference type="AlphaFoldDB" id="A0A7C5LZ86"/>
<dbReference type="PROSITE" id="PS51257">
    <property type="entry name" value="PROKAR_LIPOPROTEIN"/>
    <property type="match status" value="1"/>
</dbReference>
<protein>
    <recommendedName>
        <fullName evidence="2">Peptidase C39-like domain-containing protein</fullName>
    </recommendedName>
</protein>
<comment type="caution">
    <text evidence="1">The sequence shown here is derived from an EMBL/GenBank/DDBJ whole genome shotgun (WGS) entry which is preliminary data.</text>
</comment>
<evidence type="ECO:0000313" key="1">
    <source>
        <dbReference type="EMBL" id="HHL42833.1"/>
    </source>
</evidence>
<name>A0A7C5LZ86_9PROT</name>
<sequence>MGSEHKNMKDFKDFVHVVAQSVVCVTALWLTACSTTPNLPHSSALRSQKPASLALPDKVQFLQTDQRWADQTLGGTFEPLGRDGCLVTAAAMALVNLGFRTDPGDLTNRLKAANGFTDDGWLVWAGVERATGGIARTYFYNRKDDDVVRACLAAGYYPLVKFKLPTSKTHWAVVVKETGDGFFIRDPMVNSRTPIALRQRAPHIDAVRCIGVPAQRA</sequence>